<evidence type="ECO:0000313" key="6">
    <source>
        <dbReference type="Proteomes" id="UP000553766"/>
    </source>
</evidence>
<keyword evidence="6" id="KW-1185">Reference proteome</keyword>
<name>A0A840WJ22_9RHOB</name>
<dbReference type="SUPFAM" id="SSF55469">
    <property type="entry name" value="FMN-dependent nitroreductase-like"/>
    <property type="match status" value="1"/>
</dbReference>
<feature type="domain" description="Nitroreductase" evidence="4">
    <location>
        <begin position="9"/>
        <end position="197"/>
    </location>
</feature>
<dbReference type="AlphaFoldDB" id="A0A840WJ22"/>
<dbReference type="GO" id="GO:0016491">
    <property type="term" value="F:oxidoreductase activity"/>
    <property type="evidence" value="ECO:0007669"/>
    <property type="project" value="UniProtKB-KW"/>
</dbReference>
<sequence>MSDLKSLLEARRSVRAFTDEPVDIVRLTALIGAAARAPSGGNVQPWHVYLLAGERMTEFRALMQTRIADGQADTPEYPVYPAKLGEPYRSRRFKVGEDMYARLGIPREDKAKRLDWFARNWQFFDAPAGLFLFVGREMGAAQWSDLGMFLQSLMLLLVEEGLASCPQEAWAMHHSAVARFCNAPEDQMLFCGLAIGYEDRAHPVNDLRTTRAPLDEWLTIL</sequence>
<evidence type="ECO:0000259" key="4">
    <source>
        <dbReference type="Pfam" id="PF00881"/>
    </source>
</evidence>
<reference evidence="5 6" key="1">
    <citation type="submission" date="2020-08" db="EMBL/GenBank/DDBJ databases">
        <title>Genomic Encyclopedia of Type Strains, Phase IV (KMG-IV): sequencing the most valuable type-strain genomes for metagenomic binning, comparative biology and taxonomic classification.</title>
        <authorList>
            <person name="Goeker M."/>
        </authorList>
    </citation>
    <scope>NUCLEOTIDE SEQUENCE [LARGE SCALE GENOMIC DNA]</scope>
    <source>
        <strain evidence="5 6">DSM 103377</strain>
    </source>
</reference>
<dbReference type="PANTHER" id="PTHR23026:SF90">
    <property type="entry name" value="IODOTYROSINE DEIODINASE 1"/>
    <property type="match status" value="1"/>
</dbReference>
<protein>
    <submittedName>
        <fullName evidence="5">Nitroreductase</fullName>
    </submittedName>
</protein>
<dbReference type="Gene3D" id="3.40.109.10">
    <property type="entry name" value="NADH Oxidase"/>
    <property type="match status" value="1"/>
</dbReference>
<evidence type="ECO:0000256" key="3">
    <source>
        <dbReference type="ARBA" id="ARBA00023002"/>
    </source>
</evidence>
<evidence type="ECO:0000313" key="5">
    <source>
        <dbReference type="EMBL" id="MBB5514511.1"/>
    </source>
</evidence>
<dbReference type="InterPro" id="IPR029479">
    <property type="entry name" value="Nitroreductase"/>
</dbReference>
<dbReference type="PANTHER" id="PTHR23026">
    <property type="entry name" value="NADPH NITROREDUCTASE"/>
    <property type="match status" value="1"/>
</dbReference>
<dbReference type="InterPro" id="IPR050627">
    <property type="entry name" value="Nitroreductase/BluB"/>
</dbReference>
<gene>
    <name evidence="5" type="ORF">FHS89_000509</name>
</gene>
<dbReference type="CDD" id="cd02136">
    <property type="entry name" value="PnbA_NfnB-like"/>
    <property type="match status" value="1"/>
</dbReference>
<evidence type="ECO:0000256" key="1">
    <source>
        <dbReference type="ARBA" id="ARBA00022630"/>
    </source>
</evidence>
<evidence type="ECO:0000256" key="2">
    <source>
        <dbReference type="ARBA" id="ARBA00022643"/>
    </source>
</evidence>
<accession>A0A840WJ22</accession>
<keyword evidence="1" id="KW-0285">Flavoprotein</keyword>
<dbReference type="RefSeq" id="WP_221229203.1">
    <property type="nucleotide sequence ID" value="NZ_JACIJS010000001.1"/>
</dbReference>
<dbReference type="Proteomes" id="UP000553766">
    <property type="component" value="Unassembled WGS sequence"/>
</dbReference>
<comment type="caution">
    <text evidence="5">The sequence shown here is derived from an EMBL/GenBank/DDBJ whole genome shotgun (WGS) entry which is preliminary data.</text>
</comment>
<keyword evidence="3" id="KW-0560">Oxidoreductase</keyword>
<dbReference type="EMBL" id="JACIJS010000001">
    <property type="protein sequence ID" value="MBB5514511.1"/>
    <property type="molecule type" value="Genomic_DNA"/>
</dbReference>
<dbReference type="Pfam" id="PF00881">
    <property type="entry name" value="Nitroreductase"/>
    <property type="match status" value="1"/>
</dbReference>
<proteinExistence type="predicted"/>
<organism evidence="5 6">
    <name type="scientific">Rubricella aquisinus</name>
    <dbReference type="NCBI Taxonomy" id="2028108"/>
    <lineage>
        <taxon>Bacteria</taxon>
        <taxon>Pseudomonadati</taxon>
        <taxon>Pseudomonadota</taxon>
        <taxon>Alphaproteobacteria</taxon>
        <taxon>Rhodobacterales</taxon>
        <taxon>Paracoccaceae</taxon>
        <taxon>Rubricella</taxon>
    </lineage>
</organism>
<keyword evidence="2" id="KW-0288">FMN</keyword>
<dbReference type="InterPro" id="IPR000415">
    <property type="entry name" value="Nitroreductase-like"/>
</dbReference>